<protein>
    <recommendedName>
        <fullName evidence="6">Pectinesterase inhibitor domain-containing protein</fullName>
    </recommendedName>
</protein>
<dbReference type="Proteomes" id="UP000325313">
    <property type="component" value="Unassembled WGS sequence"/>
</dbReference>
<proteinExistence type="predicted"/>
<sequence length="189" mass="20634">MFIRLLIALSLASLLVQGVFPNPNGDSPLSTNLRPRSVNSAHSATALKSEFSDIHGEIRNAYGPLERACKENDLKSVVATFAGFQKSFQGLANSCSKTYNQNRKSPSKMASGFVKILVEFQPLLKTLKAHPSMLKGCSNTFRGSSTSINAMVSFLKAGKADLKSEVRNSGKDLDMELFAQCGFRLNTFY</sequence>
<dbReference type="OrthoDB" id="2497752at2759"/>
<name>A0A5B0QDB8_PUCGR</name>
<evidence type="ECO:0000313" key="5">
    <source>
        <dbReference type="Proteomes" id="UP000325313"/>
    </source>
</evidence>
<dbReference type="Proteomes" id="UP000324748">
    <property type="component" value="Unassembled WGS sequence"/>
</dbReference>
<evidence type="ECO:0000313" key="3">
    <source>
        <dbReference type="EMBL" id="KAA1138869.1"/>
    </source>
</evidence>
<organism evidence="2 4">
    <name type="scientific">Puccinia graminis f. sp. tritici</name>
    <dbReference type="NCBI Taxonomy" id="56615"/>
    <lineage>
        <taxon>Eukaryota</taxon>
        <taxon>Fungi</taxon>
        <taxon>Dikarya</taxon>
        <taxon>Basidiomycota</taxon>
        <taxon>Pucciniomycotina</taxon>
        <taxon>Pucciniomycetes</taxon>
        <taxon>Pucciniales</taxon>
        <taxon>Pucciniaceae</taxon>
        <taxon>Puccinia</taxon>
    </lineage>
</organism>
<keyword evidence="1" id="KW-0732">Signal</keyword>
<evidence type="ECO:0000313" key="2">
    <source>
        <dbReference type="EMBL" id="KAA1111082.1"/>
    </source>
</evidence>
<comment type="caution">
    <text evidence="2">The sequence shown here is derived from an EMBL/GenBank/DDBJ whole genome shotgun (WGS) entry which is preliminary data.</text>
</comment>
<evidence type="ECO:0000313" key="4">
    <source>
        <dbReference type="Proteomes" id="UP000324748"/>
    </source>
</evidence>
<dbReference type="EMBL" id="VDEP01000001">
    <property type="protein sequence ID" value="KAA1138869.1"/>
    <property type="molecule type" value="Genomic_DNA"/>
</dbReference>
<dbReference type="EMBL" id="VSWC01000027">
    <property type="protein sequence ID" value="KAA1111082.1"/>
    <property type="molecule type" value="Genomic_DNA"/>
</dbReference>
<feature type="chain" id="PRO_5036137962" description="Pectinesterase inhibitor domain-containing protein" evidence="1">
    <location>
        <begin position="22"/>
        <end position="189"/>
    </location>
</feature>
<evidence type="ECO:0008006" key="6">
    <source>
        <dbReference type="Google" id="ProtNLM"/>
    </source>
</evidence>
<evidence type="ECO:0000256" key="1">
    <source>
        <dbReference type="SAM" id="SignalP"/>
    </source>
</evidence>
<reference evidence="4 5" key="1">
    <citation type="submission" date="2019-05" db="EMBL/GenBank/DDBJ databases">
        <title>Emergence of the Ug99 lineage of the wheat stem rust pathogen through somatic hybridization.</title>
        <authorList>
            <person name="Li F."/>
            <person name="Upadhyaya N.M."/>
            <person name="Sperschneider J."/>
            <person name="Matny O."/>
            <person name="Nguyen-Phuc H."/>
            <person name="Mago R."/>
            <person name="Raley C."/>
            <person name="Miller M.E."/>
            <person name="Silverstein K.A.T."/>
            <person name="Henningsen E."/>
            <person name="Hirsch C.D."/>
            <person name="Visser B."/>
            <person name="Pretorius Z.A."/>
            <person name="Steffenson B.J."/>
            <person name="Schwessinger B."/>
            <person name="Dodds P.N."/>
            <person name="Figueroa M."/>
        </authorList>
    </citation>
    <scope>NUCLEOTIDE SEQUENCE [LARGE SCALE GENOMIC DNA]</scope>
    <source>
        <strain evidence="2">21-0</strain>
        <strain evidence="3 5">Ug99</strain>
    </source>
</reference>
<keyword evidence="4" id="KW-1185">Reference proteome</keyword>
<feature type="signal peptide" evidence="1">
    <location>
        <begin position="1"/>
        <end position="21"/>
    </location>
</feature>
<dbReference type="AlphaFoldDB" id="A0A5B0QDB8"/>
<accession>A0A5B0QDB8</accession>
<gene>
    <name evidence="2" type="ORF">PGT21_036290</name>
    <name evidence="3" type="ORF">PGTUg99_025949</name>
</gene>